<sequence>MPVLGMGGLFFRARDPDALGAWYATHLKVGPGFSGGPAEPPNDWFWQVQGGPFVFAPFSQASDYFAADKAFMINLRVSGLADMIRDLTAGGVPVETRAEWDSPEAGRFARIHDPEGNAIELWEPPA</sequence>
<proteinExistence type="predicted"/>
<dbReference type="InterPro" id="IPR029068">
    <property type="entry name" value="Glyas_Bleomycin-R_OHBP_Dase"/>
</dbReference>
<dbReference type="CDD" id="cd06587">
    <property type="entry name" value="VOC"/>
    <property type="match status" value="1"/>
</dbReference>
<gene>
    <name evidence="2" type="ORF">SPDO_20170</name>
</gene>
<organism evidence="2 3">
    <name type="scientific">Sphingomonas dokdonensis</name>
    <dbReference type="NCBI Taxonomy" id="344880"/>
    <lineage>
        <taxon>Bacteria</taxon>
        <taxon>Pseudomonadati</taxon>
        <taxon>Pseudomonadota</taxon>
        <taxon>Alphaproteobacteria</taxon>
        <taxon>Sphingomonadales</taxon>
        <taxon>Sphingomonadaceae</taxon>
        <taxon>Sphingomonas</taxon>
    </lineage>
</organism>
<dbReference type="EMBL" id="NBBI01000003">
    <property type="protein sequence ID" value="OWK30332.1"/>
    <property type="molecule type" value="Genomic_DNA"/>
</dbReference>
<dbReference type="OrthoDB" id="9799428at2"/>
<evidence type="ECO:0000313" key="2">
    <source>
        <dbReference type="EMBL" id="OWK30332.1"/>
    </source>
</evidence>
<dbReference type="RefSeq" id="WP_088367325.1">
    <property type="nucleotide sequence ID" value="NZ_NBBI01000003.1"/>
</dbReference>
<reference evidence="2 3" key="1">
    <citation type="submission" date="2017-03" db="EMBL/GenBank/DDBJ databases">
        <title>Genome sequence of Sphingomonas dokdonensis DSM 21029.</title>
        <authorList>
            <person name="Poehlein A."/>
            <person name="Wuebbeler J.H."/>
            <person name="Steinbuechel A."/>
            <person name="Daniel R."/>
        </authorList>
    </citation>
    <scope>NUCLEOTIDE SEQUENCE [LARGE SCALE GENOMIC DNA]</scope>
    <source>
        <strain evidence="2 3">DSM 21029</strain>
    </source>
</reference>
<dbReference type="SUPFAM" id="SSF54593">
    <property type="entry name" value="Glyoxalase/Bleomycin resistance protein/Dihydroxybiphenyl dioxygenase"/>
    <property type="match status" value="1"/>
</dbReference>
<dbReference type="Gene3D" id="3.10.180.10">
    <property type="entry name" value="2,3-Dihydroxybiphenyl 1,2-Dioxygenase, domain 1"/>
    <property type="match status" value="1"/>
</dbReference>
<dbReference type="Proteomes" id="UP000197290">
    <property type="component" value="Unassembled WGS sequence"/>
</dbReference>
<comment type="caution">
    <text evidence="2">The sequence shown here is derived from an EMBL/GenBank/DDBJ whole genome shotgun (WGS) entry which is preliminary data.</text>
</comment>
<keyword evidence="3" id="KW-1185">Reference proteome</keyword>
<accession>A0A245ZKS1</accession>
<name>A0A245ZKS1_9SPHN</name>
<evidence type="ECO:0000259" key="1">
    <source>
        <dbReference type="PROSITE" id="PS51819"/>
    </source>
</evidence>
<dbReference type="PROSITE" id="PS51819">
    <property type="entry name" value="VOC"/>
    <property type="match status" value="1"/>
</dbReference>
<protein>
    <submittedName>
        <fullName evidence="2">Glyoxalase-like domain protein</fullName>
    </submittedName>
</protein>
<dbReference type="InterPro" id="IPR037523">
    <property type="entry name" value="VOC_core"/>
</dbReference>
<evidence type="ECO:0000313" key="3">
    <source>
        <dbReference type="Proteomes" id="UP000197290"/>
    </source>
</evidence>
<dbReference type="AlphaFoldDB" id="A0A245ZKS1"/>
<feature type="domain" description="VOC" evidence="1">
    <location>
        <begin position="5"/>
        <end position="124"/>
    </location>
</feature>